<name>G7YTE4_CLOSI</name>
<accession>G7YTE4</accession>
<evidence type="ECO:0000256" key="1">
    <source>
        <dbReference type="SAM" id="MobiDB-lite"/>
    </source>
</evidence>
<feature type="region of interest" description="Disordered" evidence="1">
    <location>
        <begin position="195"/>
        <end position="215"/>
    </location>
</feature>
<reference evidence="2" key="1">
    <citation type="journal article" date="2011" name="Genome Biol.">
        <title>The draft genome of the carcinogenic human liver fluke Clonorchis sinensis.</title>
        <authorList>
            <person name="Wang X."/>
            <person name="Chen W."/>
            <person name="Huang Y."/>
            <person name="Sun J."/>
            <person name="Men J."/>
            <person name="Liu H."/>
            <person name="Luo F."/>
            <person name="Guo L."/>
            <person name="Lv X."/>
            <person name="Deng C."/>
            <person name="Zhou C."/>
            <person name="Fan Y."/>
            <person name="Li X."/>
            <person name="Huang L."/>
            <person name="Hu Y."/>
            <person name="Liang C."/>
            <person name="Hu X."/>
            <person name="Xu J."/>
            <person name="Yu X."/>
        </authorList>
    </citation>
    <scope>NUCLEOTIDE SEQUENCE [LARGE SCALE GENOMIC DNA]</scope>
    <source>
        <strain evidence="2">Henan</strain>
    </source>
</reference>
<dbReference type="Proteomes" id="UP000008909">
    <property type="component" value="Unassembled WGS sequence"/>
</dbReference>
<keyword evidence="3" id="KW-1185">Reference proteome</keyword>
<evidence type="ECO:0000313" key="3">
    <source>
        <dbReference type="Proteomes" id="UP000008909"/>
    </source>
</evidence>
<dbReference type="AlphaFoldDB" id="G7YTE4"/>
<protein>
    <submittedName>
        <fullName evidence="2">Uncharacterized protein</fullName>
    </submittedName>
</protein>
<reference key="2">
    <citation type="submission" date="2011-10" db="EMBL/GenBank/DDBJ databases">
        <title>The genome and transcriptome sequence of Clonorchis sinensis provide insights into the carcinogenic liver fluke.</title>
        <authorList>
            <person name="Wang X."/>
            <person name="Huang Y."/>
            <person name="Chen W."/>
            <person name="Liu H."/>
            <person name="Guo L."/>
            <person name="Chen Y."/>
            <person name="Luo F."/>
            <person name="Zhou W."/>
            <person name="Sun J."/>
            <person name="Mao Q."/>
            <person name="Liang P."/>
            <person name="Zhou C."/>
            <person name="Tian Y."/>
            <person name="Men J."/>
            <person name="Lv X."/>
            <person name="Huang L."/>
            <person name="Zhou J."/>
            <person name="Hu Y."/>
            <person name="Li R."/>
            <person name="Zhang F."/>
            <person name="Lei H."/>
            <person name="Li X."/>
            <person name="Hu X."/>
            <person name="Liang C."/>
            <person name="Xu J."/>
            <person name="Wu Z."/>
            <person name="Yu X."/>
        </authorList>
    </citation>
    <scope>NUCLEOTIDE SEQUENCE</scope>
    <source>
        <strain>Henan</strain>
    </source>
</reference>
<dbReference type="EMBL" id="DF144189">
    <property type="protein sequence ID" value="GAA56224.1"/>
    <property type="molecule type" value="Genomic_DNA"/>
</dbReference>
<evidence type="ECO:0000313" key="2">
    <source>
        <dbReference type="EMBL" id="GAA56224.1"/>
    </source>
</evidence>
<proteinExistence type="predicted"/>
<organism evidence="2 3">
    <name type="scientific">Clonorchis sinensis</name>
    <name type="common">Chinese liver fluke</name>
    <dbReference type="NCBI Taxonomy" id="79923"/>
    <lineage>
        <taxon>Eukaryota</taxon>
        <taxon>Metazoa</taxon>
        <taxon>Spiralia</taxon>
        <taxon>Lophotrochozoa</taxon>
        <taxon>Platyhelminthes</taxon>
        <taxon>Trematoda</taxon>
        <taxon>Digenea</taxon>
        <taxon>Opisthorchiida</taxon>
        <taxon>Opisthorchiata</taxon>
        <taxon>Opisthorchiidae</taxon>
        <taxon>Clonorchis</taxon>
    </lineage>
</organism>
<sequence length="364" mass="41253">HTNERDDFGQFIQRPLRLVLLFEDENDVVCILQIDKSLPPVIRHTVSTTSISKRQSRKLLKPMNSNSVSIPSIPNHRKSVKMEISSVALSRSGIRPCLVSEKDSPKRITTALLRTTECESLQPLYDKYAVLTADDDDGIQLIKVQEKEFSELFSDYLSELSRARHGLQQKVCDGLSLSRNCYELPCEHTTHQVAENSSTAHDRFRPSASGSSGRRSSRVSVNLMFYLNPTCTDFDKYTHLQIIQLPGNITNGRFSCVPAISSKLSNRPHKFAITHSDCTAHDKRNGSRNEKLSAICRLHFKQFASFQYSQHLNNPLFREIVEIGCVVMAEKPTAAIVFRHQLYQLLPTMRSYLPHIPKPSVDEA</sequence>
<feature type="non-terminal residue" evidence="2">
    <location>
        <position position="1"/>
    </location>
</feature>
<gene>
    <name evidence="2" type="ORF">CLF_110309</name>
</gene>